<dbReference type="InterPro" id="IPR005665">
    <property type="entry name" value="SecF_bac"/>
</dbReference>
<evidence type="ECO:0000256" key="6">
    <source>
        <dbReference type="ARBA" id="ARBA00022989"/>
    </source>
</evidence>
<dbReference type="GO" id="GO:0065002">
    <property type="term" value="P:intracellular protein transmembrane transport"/>
    <property type="evidence" value="ECO:0007669"/>
    <property type="project" value="UniProtKB-UniRule"/>
</dbReference>
<dbReference type="GO" id="GO:0015450">
    <property type="term" value="F:protein-transporting ATPase activity"/>
    <property type="evidence" value="ECO:0007669"/>
    <property type="project" value="InterPro"/>
</dbReference>
<dbReference type="GO" id="GO:0043952">
    <property type="term" value="P:protein transport by the Sec complex"/>
    <property type="evidence" value="ECO:0007669"/>
    <property type="project" value="UniProtKB-UniRule"/>
</dbReference>
<dbReference type="NCBIfam" id="TIGR00916">
    <property type="entry name" value="2A0604s01"/>
    <property type="match status" value="1"/>
</dbReference>
<name>A0A7C4GFK7_UNCW3</name>
<dbReference type="EMBL" id="DSUT01000035">
    <property type="protein sequence ID" value="HGK27695.1"/>
    <property type="molecule type" value="Genomic_DNA"/>
</dbReference>
<evidence type="ECO:0000256" key="2">
    <source>
        <dbReference type="ARBA" id="ARBA00022448"/>
    </source>
</evidence>
<dbReference type="Gene3D" id="1.20.1640.10">
    <property type="entry name" value="Multidrug efflux transporter AcrB transmembrane domain"/>
    <property type="match status" value="1"/>
</dbReference>
<keyword evidence="4 9" id="KW-0812">Transmembrane</keyword>
<dbReference type="InterPro" id="IPR022646">
    <property type="entry name" value="SecD/SecF_CS"/>
</dbReference>
<keyword evidence="6 9" id="KW-1133">Transmembrane helix</keyword>
<feature type="transmembrane region" description="Helical" evidence="9">
    <location>
        <begin position="188"/>
        <end position="209"/>
    </location>
</feature>
<protein>
    <recommendedName>
        <fullName evidence="9">Protein-export membrane protein SecF</fullName>
    </recommendedName>
</protein>
<comment type="caution">
    <text evidence="11">The sequence shown here is derived from an EMBL/GenBank/DDBJ whole genome shotgun (WGS) entry which is preliminary data.</text>
</comment>
<evidence type="ECO:0000256" key="1">
    <source>
        <dbReference type="ARBA" id="ARBA00004651"/>
    </source>
</evidence>
<dbReference type="NCBIfam" id="TIGR00966">
    <property type="entry name" value="transloc_SecF"/>
    <property type="match status" value="1"/>
</dbReference>
<keyword evidence="5 9" id="KW-0653">Protein transport</keyword>
<sequence>MRLIPETNIDFVGKRRVFFAVSSLLVLASIAALVFIGIRWGVDFTGGSRFQVHFEKPVKLEAMRAALTGAGIAGATIQQDQSGDFILRVGATGGESENEAVRQRVEELLRSAFVDNPPDISVDAVGPQVSRELRGRVLLAVGLGLLAILIYVSFRFDLRFGTGAVLSLIHDALIAVGFVVLFQHEVTITIVAALLTVIGYSVNDSIVVSDRIREDLRKMRKEPFDVVVNRAINQTLGRTAITSLTLLLVSLALLFLGAASIRDFALIMTVGTVVGTYSSVGVVANFVVEWERRFPSRHRR</sequence>
<evidence type="ECO:0000256" key="8">
    <source>
        <dbReference type="ARBA" id="ARBA00023136"/>
    </source>
</evidence>
<dbReference type="PRINTS" id="PR01755">
    <property type="entry name" value="SECFTRNLCASE"/>
</dbReference>
<dbReference type="Pfam" id="PF07549">
    <property type="entry name" value="Sec_GG"/>
    <property type="match status" value="1"/>
</dbReference>
<evidence type="ECO:0000256" key="4">
    <source>
        <dbReference type="ARBA" id="ARBA00022692"/>
    </source>
</evidence>
<dbReference type="GO" id="GO:0006605">
    <property type="term" value="P:protein targeting"/>
    <property type="evidence" value="ECO:0007669"/>
    <property type="project" value="UniProtKB-UniRule"/>
</dbReference>
<evidence type="ECO:0000256" key="3">
    <source>
        <dbReference type="ARBA" id="ARBA00022475"/>
    </source>
</evidence>
<feature type="transmembrane region" description="Helical" evidence="9">
    <location>
        <begin position="137"/>
        <end position="154"/>
    </location>
</feature>
<feature type="domain" description="Protein export membrane protein SecD/SecF C-terminal" evidence="10">
    <location>
        <begin position="108"/>
        <end position="292"/>
    </location>
</feature>
<evidence type="ECO:0000256" key="9">
    <source>
        <dbReference type="HAMAP-Rule" id="MF_01464"/>
    </source>
</evidence>
<feature type="transmembrane region" description="Helical" evidence="9">
    <location>
        <begin position="264"/>
        <end position="288"/>
    </location>
</feature>
<comment type="similarity">
    <text evidence="9">Belongs to the SecD/SecF family. SecF subfamily.</text>
</comment>
<evidence type="ECO:0000313" key="11">
    <source>
        <dbReference type="EMBL" id="HGK27695.1"/>
    </source>
</evidence>
<keyword evidence="3 9" id="KW-1003">Cell membrane</keyword>
<keyword evidence="2 9" id="KW-0813">Transport</keyword>
<dbReference type="HAMAP" id="MF_01464_B">
    <property type="entry name" value="SecF_B"/>
    <property type="match status" value="1"/>
</dbReference>
<reference evidence="11" key="1">
    <citation type="journal article" date="2020" name="mSystems">
        <title>Genome- and Community-Level Interaction Insights into Carbon Utilization and Element Cycling Functions of Hydrothermarchaeota in Hydrothermal Sediment.</title>
        <authorList>
            <person name="Zhou Z."/>
            <person name="Liu Y."/>
            <person name="Xu W."/>
            <person name="Pan J."/>
            <person name="Luo Z.H."/>
            <person name="Li M."/>
        </authorList>
    </citation>
    <scope>NUCLEOTIDE SEQUENCE [LARGE SCALE GENOMIC DNA]</scope>
    <source>
        <strain evidence="11">SpSt-488</strain>
    </source>
</reference>
<dbReference type="GO" id="GO:0005886">
    <property type="term" value="C:plasma membrane"/>
    <property type="evidence" value="ECO:0007669"/>
    <property type="project" value="UniProtKB-SubCell"/>
</dbReference>
<dbReference type="InterPro" id="IPR022813">
    <property type="entry name" value="SecD/SecF_arch_bac"/>
</dbReference>
<dbReference type="PANTHER" id="PTHR30081">
    <property type="entry name" value="PROTEIN-EXPORT MEMBRANE PROTEIN SEC"/>
    <property type="match status" value="1"/>
</dbReference>
<accession>A0A7C4GFK7</accession>
<evidence type="ECO:0000256" key="7">
    <source>
        <dbReference type="ARBA" id="ARBA00023010"/>
    </source>
</evidence>
<dbReference type="Pfam" id="PF02355">
    <property type="entry name" value="SecD_SecF_C"/>
    <property type="match status" value="1"/>
</dbReference>
<comment type="subunit">
    <text evidence="9">Forms a complex with SecD. Part of the essential Sec protein translocation apparatus which comprises SecA, SecYEG and auxiliary proteins SecDF. Other proteins may also be involved.</text>
</comment>
<comment type="subcellular location">
    <subcellularLocation>
        <location evidence="1 9">Cell membrane</location>
        <topology evidence="1 9">Multi-pass membrane protein</topology>
    </subcellularLocation>
</comment>
<dbReference type="PANTHER" id="PTHR30081:SF8">
    <property type="entry name" value="PROTEIN TRANSLOCASE SUBUNIT SECF"/>
    <property type="match status" value="1"/>
</dbReference>
<evidence type="ECO:0000259" key="10">
    <source>
        <dbReference type="Pfam" id="PF02355"/>
    </source>
</evidence>
<keyword evidence="7 9" id="KW-0811">Translocation</keyword>
<feature type="transmembrane region" description="Helical" evidence="9">
    <location>
        <begin position="240"/>
        <end position="258"/>
    </location>
</feature>
<gene>
    <name evidence="9 11" type="primary">secF</name>
    <name evidence="11" type="ORF">ENS41_01930</name>
</gene>
<keyword evidence="8 9" id="KW-0472">Membrane</keyword>
<dbReference type="InterPro" id="IPR048634">
    <property type="entry name" value="SecD_SecF_C"/>
</dbReference>
<feature type="transmembrane region" description="Helical" evidence="9">
    <location>
        <begin position="161"/>
        <end position="182"/>
    </location>
</feature>
<dbReference type="InterPro" id="IPR055344">
    <property type="entry name" value="SecD_SecF_C_bact"/>
</dbReference>
<organism evidence="11">
    <name type="scientific">candidate division WOR-3 bacterium</name>
    <dbReference type="NCBI Taxonomy" id="2052148"/>
    <lineage>
        <taxon>Bacteria</taxon>
        <taxon>Bacteria division WOR-3</taxon>
    </lineage>
</organism>
<feature type="transmembrane region" description="Helical" evidence="9">
    <location>
        <begin position="17"/>
        <end position="38"/>
    </location>
</feature>
<dbReference type="AlphaFoldDB" id="A0A7C4GFK7"/>
<dbReference type="SUPFAM" id="SSF82866">
    <property type="entry name" value="Multidrug efflux transporter AcrB transmembrane domain"/>
    <property type="match status" value="1"/>
</dbReference>
<proteinExistence type="inferred from homology"/>
<comment type="function">
    <text evidence="9">Part of the Sec protein translocase complex. Interacts with the SecYEG preprotein conducting channel. SecDF uses the proton motive force (PMF) to complete protein translocation after the ATP-dependent function of SecA.</text>
</comment>
<evidence type="ECO:0000256" key="5">
    <source>
        <dbReference type="ARBA" id="ARBA00022927"/>
    </source>
</evidence>
<dbReference type="InterPro" id="IPR022645">
    <property type="entry name" value="SecD/SecF_bac"/>
</dbReference>